<evidence type="ECO:0000313" key="1">
    <source>
        <dbReference type="EMBL" id="DAG04636.1"/>
    </source>
</evidence>
<name>A0A8S5VD45_9CAUD</name>
<organism evidence="1">
    <name type="scientific">Siphoviridae sp. ctDXu9</name>
    <dbReference type="NCBI Taxonomy" id="2825387"/>
    <lineage>
        <taxon>Viruses</taxon>
        <taxon>Duplodnaviria</taxon>
        <taxon>Heunggongvirae</taxon>
        <taxon>Uroviricota</taxon>
        <taxon>Caudoviricetes</taxon>
    </lineage>
</organism>
<reference evidence="1" key="1">
    <citation type="journal article" date="2021" name="Proc. Natl. Acad. Sci. U.S.A.">
        <title>A Catalog of Tens of Thousands of Viruses from Human Metagenomes Reveals Hidden Associations with Chronic Diseases.</title>
        <authorList>
            <person name="Tisza M.J."/>
            <person name="Buck C.B."/>
        </authorList>
    </citation>
    <scope>NUCLEOTIDE SEQUENCE</scope>
    <source>
        <strain evidence="1">CtDXu9</strain>
    </source>
</reference>
<proteinExistence type="predicted"/>
<protein>
    <submittedName>
        <fullName evidence="1">Uncharacterized protein</fullName>
    </submittedName>
</protein>
<sequence length="40" mass="4801">MNVQRLDSRRAIDKRIKVEILNIYSNNRRAQSQMAWVKTP</sequence>
<accession>A0A8S5VD45</accession>
<dbReference type="EMBL" id="BK016244">
    <property type="protein sequence ID" value="DAG04636.1"/>
    <property type="molecule type" value="Genomic_DNA"/>
</dbReference>